<dbReference type="Gene3D" id="3.40.50.300">
    <property type="entry name" value="P-loop containing nucleotide triphosphate hydrolases"/>
    <property type="match status" value="1"/>
</dbReference>
<dbReference type="EMBL" id="BARU01033339">
    <property type="protein sequence ID" value="GAH66315.1"/>
    <property type="molecule type" value="Genomic_DNA"/>
</dbReference>
<feature type="non-terminal residue" evidence="8">
    <location>
        <position position="1"/>
    </location>
</feature>
<feature type="domain" description="Type II methyltransferase M.TaqI-like" evidence="6">
    <location>
        <begin position="1"/>
        <end position="86"/>
    </location>
</feature>
<dbReference type="InterPro" id="IPR027417">
    <property type="entry name" value="P-loop_NTPase"/>
</dbReference>
<protein>
    <recommendedName>
        <fullName evidence="1">site-specific DNA-methyltransferase (adenine-specific)</fullName>
        <ecNumber evidence="1">2.1.1.72</ecNumber>
    </recommendedName>
</protein>
<evidence type="ECO:0000259" key="6">
    <source>
        <dbReference type="Pfam" id="PF07669"/>
    </source>
</evidence>
<comment type="catalytic activity">
    <reaction evidence="5">
        <text>a 2'-deoxyadenosine in DNA + S-adenosyl-L-methionine = an N(6)-methyl-2'-deoxyadenosine in DNA + S-adenosyl-L-homocysteine + H(+)</text>
        <dbReference type="Rhea" id="RHEA:15197"/>
        <dbReference type="Rhea" id="RHEA-COMP:12418"/>
        <dbReference type="Rhea" id="RHEA-COMP:12419"/>
        <dbReference type="ChEBI" id="CHEBI:15378"/>
        <dbReference type="ChEBI" id="CHEBI:57856"/>
        <dbReference type="ChEBI" id="CHEBI:59789"/>
        <dbReference type="ChEBI" id="CHEBI:90615"/>
        <dbReference type="ChEBI" id="CHEBI:90616"/>
        <dbReference type="EC" id="2.1.1.72"/>
    </reaction>
</comment>
<dbReference type="PANTHER" id="PTHR33841">
    <property type="entry name" value="DNA METHYLTRANSFERASE YEEA-RELATED"/>
    <property type="match status" value="1"/>
</dbReference>
<dbReference type="EC" id="2.1.1.72" evidence="1"/>
<dbReference type="PANTHER" id="PTHR33841:SF1">
    <property type="entry name" value="DNA METHYLTRANSFERASE A"/>
    <property type="match status" value="1"/>
</dbReference>
<evidence type="ECO:0000256" key="1">
    <source>
        <dbReference type="ARBA" id="ARBA00011900"/>
    </source>
</evidence>
<dbReference type="InterPro" id="IPR011639">
    <property type="entry name" value="MethylTrfase_TaqI-like_dom"/>
</dbReference>
<dbReference type="AlphaFoldDB" id="X1IAK1"/>
<gene>
    <name evidence="8" type="ORF">S03H2_52486</name>
</gene>
<dbReference type="InterPro" id="IPR050953">
    <property type="entry name" value="N4_N6_ade-DNA_methylase"/>
</dbReference>
<dbReference type="SUPFAM" id="SSF53335">
    <property type="entry name" value="S-adenosyl-L-methionine-dependent methyltransferases"/>
    <property type="match status" value="1"/>
</dbReference>
<sequence length="253" mass="29419">PPYVGFHGFKEDKDYFRNMYEVCQGRFDIYLPFIERGIKLLKEGGLLGFICPTNFLKRQHGKALREFLKNNCKILQIVDFQDQRIFEEALNYTGIFIFEKSKPTSRHYLECEDLTVLVGPNGSGKSSFLRAIELFYALQTKVTEEDFYDKNTDHPIVISIVFSDLTQEELDLYEPYLDGNSLTVEKNIVSPGGKGYEKYFGLKMLNPDFQEVRSAVAARDKRTAYDKLRQEYTDLPHWRKTPHLPRESLSLLA</sequence>
<dbReference type="Pfam" id="PF13175">
    <property type="entry name" value="AAA_15"/>
    <property type="match status" value="1"/>
</dbReference>
<evidence type="ECO:0000259" key="7">
    <source>
        <dbReference type="Pfam" id="PF13175"/>
    </source>
</evidence>
<evidence type="ECO:0000256" key="5">
    <source>
        <dbReference type="ARBA" id="ARBA00047942"/>
    </source>
</evidence>
<dbReference type="InterPro" id="IPR041685">
    <property type="entry name" value="AAA_GajA/Old/RecF-like"/>
</dbReference>
<comment type="caution">
    <text evidence="8">The sequence shown here is derived from an EMBL/GenBank/DDBJ whole genome shotgun (WGS) entry which is preliminary data.</text>
</comment>
<dbReference type="GO" id="GO:0032259">
    <property type="term" value="P:methylation"/>
    <property type="evidence" value="ECO:0007669"/>
    <property type="project" value="UniProtKB-KW"/>
</dbReference>
<reference evidence="8" key="1">
    <citation type="journal article" date="2014" name="Front. Microbiol.">
        <title>High frequency of phylogenetically diverse reductive dehalogenase-homologous genes in deep subseafloor sedimentary metagenomes.</title>
        <authorList>
            <person name="Kawai M."/>
            <person name="Futagami T."/>
            <person name="Toyoda A."/>
            <person name="Takaki Y."/>
            <person name="Nishi S."/>
            <person name="Hori S."/>
            <person name="Arai W."/>
            <person name="Tsubouchi T."/>
            <person name="Morono Y."/>
            <person name="Uchiyama I."/>
            <person name="Ito T."/>
            <person name="Fujiyama A."/>
            <person name="Inagaki F."/>
            <person name="Takami H."/>
        </authorList>
    </citation>
    <scope>NUCLEOTIDE SEQUENCE</scope>
    <source>
        <strain evidence="8">Expedition CK06-06</strain>
    </source>
</reference>
<dbReference type="SUPFAM" id="SSF52540">
    <property type="entry name" value="P-loop containing nucleoside triphosphate hydrolases"/>
    <property type="match status" value="1"/>
</dbReference>
<proteinExistence type="predicted"/>
<evidence type="ECO:0000256" key="4">
    <source>
        <dbReference type="ARBA" id="ARBA00022691"/>
    </source>
</evidence>
<accession>X1IAK1</accession>
<dbReference type="GO" id="GO:0009007">
    <property type="term" value="F:site-specific DNA-methyltransferase (adenine-specific) activity"/>
    <property type="evidence" value="ECO:0007669"/>
    <property type="project" value="UniProtKB-EC"/>
</dbReference>
<keyword evidence="4" id="KW-0949">S-adenosyl-L-methionine</keyword>
<dbReference type="Pfam" id="PF07669">
    <property type="entry name" value="Eco57I"/>
    <property type="match status" value="1"/>
</dbReference>
<evidence type="ECO:0000256" key="3">
    <source>
        <dbReference type="ARBA" id="ARBA00022679"/>
    </source>
</evidence>
<evidence type="ECO:0000256" key="2">
    <source>
        <dbReference type="ARBA" id="ARBA00022603"/>
    </source>
</evidence>
<organism evidence="8">
    <name type="scientific">marine sediment metagenome</name>
    <dbReference type="NCBI Taxonomy" id="412755"/>
    <lineage>
        <taxon>unclassified sequences</taxon>
        <taxon>metagenomes</taxon>
        <taxon>ecological metagenomes</taxon>
    </lineage>
</organism>
<name>X1IAK1_9ZZZZ</name>
<evidence type="ECO:0000313" key="8">
    <source>
        <dbReference type="EMBL" id="GAH66315.1"/>
    </source>
</evidence>
<dbReference type="InterPro" id="IPR029063">
    <property type="entry name" value="SAM-dependent_MTases_sf"/>
</dbReference>
<keyword evidence="2" id="KW-0489">Methyltransferase</keyword>
<feature type="domain" description="Endonuclease GajA/Old nuclease/RecF-like AAA" evidence="7">
    <location>
        <begin position="110"/>
        <end position="179"/>
    </location>
</feature>
<keyword evidence="3" id="KW-0808">Transferase</keyword>
<dbReference type="GO" id="GO:0006304">
    <property type="term" value="P:DNA modification"/>
    <property type="evidence" value="ECO:0007669"/>
    <property type="project" value="InterPro"/>
</dbReference>
<dbReference type="Gene3D" id="3.40.50.150">
    <property type="entry name" value="Vaccinia Virus protein VP39"/>
    <property type="match status" value="1"/>
</dbReference>